<proteinExistence type="predicted"/>
<accession>A0A5C6EGK9</accession>
<gene>
    <name evidence="1" type="ORF">Poly51_53750</name>
</gene>
<protein>
    <submittedName>
        <fullName evidence="1">Uncharacterized protein</fullName>
    </submittedName>
</protein>
<dbReference type="Proteomes" id="UP000318288">
    <property type="component" value="Unassembled WGS sequence"/>
</dbReference>
<evidence type="ECO:0000313" key="2">
    <source>
        <dbReference type="Proteomes" id="UP000318288"/>
    </source>
</evidence>
<sequence>MIKSAYRRKSSFRSGGFRPRYHCTGIERTKQTSERRTLMGYERFYFRDLGDVFAFDQRSRLS</sequence>
<comment type="caution">
    <text evidence="1">The sequence shown here is derived from an EMBL/GenBank/DDBJ whole genome shotgun (WGS) entry which is preliminary data.</text>
</comment>
<dbReference type="EMBL" id="SJPW01000007">
    <property type="protein sequence ID" value="TWU47575.1"/>
    <property type="molecule type" value="Genomic_DNA"/>
</dbReference>
<organism evidence="1 2">
    <name type="scientific">Rubripirellula tenax</name>
    <dbReference type="NCBI Taxonomy" id="2528015"/>
    <lineage>
        <taxon>Bacteria</taxon>
        <taxon>Pseudomonadati</taxon>
        <taxon>Planctomycetota</taxon>
        <taxon>Planctomycetia</taxon>
        <taxon>Pirellulales</taxon>
        <taxon>Pirellulaceae</taxon>
        <taxon>Rubripirellula</taxon>
    </lineage>
</organism>
<evidence type="ECO:0000313" key="1">
    <source>
        <dbReference type="EMBL" id="TWU47575.1"/>
    </source>
</evidence>
<dbReference type="AlphaFoldDB" id="A0A5C6EGK9"/>
<reference evidence="1 2" key="1">
    <citation type="submission" date="2019-02" db="EMBL/GenBank/DDBJ databases">
        <title>Deep-cultivation of Planctomycetes and their phenomic and genomic characterization uncovers novel biology.</title>
        <authorList>
            <person name="Wiegand S."/>
            <person name="Jogler M."/>
            <person name="Boedeker C."/>
            <person name="Pinto D."/>
            <person name="Vollmers J."/>
            <person name="Rivas-Marin E."/>
            <person name="Kohn T."/>
            <person name="Peeters S.H."/>
            <person name="Heuer A."/>
            <person name="Rast P."/>
            <person name="Oberbeckmann S."/>
            <person name="Bunk B."/>
            <person name="Jeske O."/>
            <person name="Meyerdierks A."/>
            <person name="Storesund J.E."/>
            <person name="Kallscheuer N."/>
            <person name="Luecker S."/>
            <person name="Lage O.M."/>
            <person name="Pohl T."/>
            <person name="Merkel B.J."/>
            <person name="Hornburger P."/>
            <person name="Mueller R.-W."/>
            <person name="Bruemmer F."/>
            <person name="Labrenz M."/>
            <person name="Spormann A.M."/>
            <person name="Op Den Camp H."/>
            <person name="Overmann J."/>
            <person name="Amann R."/>
            <person name="Jetten M.S.M."/>
            <person name="Mascher T."/>
            <person name="Medema M.H."/>
            <person name="Devos D.P."/>
            <person name="Kaster A.-K."/>
            <person name="Ovreas L."/>
            <person name="Rohde M."/>
            <person name="Galperin M.Y."/>
            <person name="Jogler C."/>
        </authorList>
    </citation>
    <scope>NUCLEOTIDE SEQUENCE [LARGE SCALE GENOMIC DNA]</scope>
    <source>
        <strain evidence="1 2">Poly51</strain>
    </source>
</reference>
<name>A0A5C6EGK9_9BACT</name>
<keyword evidence="2" id="KW-1185">Reference proteome</keyword>